<comment type="caution">
    <text evidence="19">The sequence shown here is derived from an EMBL/GenBank/DDBJ whole genome shotgun (WGS) entry which is preliminary data.</text>
</comment>
<dbReference type="EMBL" id="JAVHNQ010000003">
    <property type="protein sequence ID" value="KAK6353585.1"/>
    <property type="molecule type" value="Genomic_DNA"/>
</dbReference>
<evidence type="ECO:0000256" key="15">
    <source>
        <dbReference type="PROSITE-ProRule" id="PRU01356"/>
    </source>
</evidence>
<evidence type="ECO:0000256" key="8">
    <source>
        <dbReference type="ARBA" id="ARBA00022723"/>
    </source>
</evidence>
<evidence type="ECO:0000256" key="12">
    <source>
        <dbReference type="ARBA" id="ARBA00023157"/>
    </source>
</evidence>
<dbReference type="Proteomes" id="UP001375240">
    <property type="component" value="Unassembled WGS sequence"/>
</dbReference>
<feature type="binding site" description="axial binding residue" evidence="15">
    <location>
        <position position="142"/>
    </location>
    <ligand>
        <name>heme</name>
        <dbReference type="ChEBI" id="CHEBI:30413"/>
    </ligand>
    <ligandPart>
        <name>Fe</name>
        <dbReference type="ChEBI" id="CHEBI:18248"/>
    </ligandPart>
</feature>
<accession>A0AAV9V461</accession>
<evidence type="ECO:0000256" key="5">
    <source>
        <dbReference type="ARBA" id="ARBA00022525"/>
    </source>
</evidence>
<dbReference type="PROSITE" id="PS52012">
    <property type="entry name" value="CFEM"/>
    <property type="match status" value="1"/>
</dbReference>
<evidence type="ECO:0000313" key="20">
    <source>
        <dbReference type="Proteomes" id="UP001375240"/>
    </source>
</evidence>
<keyword evidence="20" id="KW-1185">Reference proteome</keyword>
<feature type="disulfide bond" evidence="15">
    <location>
        <begin position="147"/>
        <end position="180"/>
    </location>
</feature>
<dbReference type="Pfam" id="PF05730">
    <property type="entry name" value="CFEM"/>
    <property type="match status" value="2"/>
</dbReference>
<evidence type="ECO:0000256" key="7">
    <source>
        <dbReference type="ARBA" id="ARBA00022622"/>
    </source>
</evidence>
<dbReference type="PANTHER" id="PTHR37928:SF1">
    <property type="entry name" value="CFEM DOMAIN PROTEIN (AFU_ORTHOLOGUE AFUA_6G14090)"/>
    <property type="match status" value="1"/>
</dbReference>
<evidence type="ECO:0000256" key="10">
    <source>
        <dbReference type="ARBA" id="ARBA00023004"/>
    </source>
</evidence>
<feature type="disulfide bond" evidence="15">
    <location>
        <begin position="128"/>
        <end position="159"/>
    </location>
</feature>
<evidence type="ECO:0000313" key="19">
    <source>
        <dbReference type="EMBL" id="KAK6353585.1"/>
    </source>
</evidence>
<evidence type="ECO:0000256" key="6">
    <source>
        <dbReference type="ARBA" id="ARBA00022617"/>
    </source>
</evidence>
<keyword evidence="8 15" id="KW-0479">Metal-binding</keyword>
<feature type="domain" description="CFEM" evidence="18">
    <location>
        <begin position="97"/>
        <end position="207"/>
    </location>
</feature>
<evidence type="ECO:0000259" key="18">
    <source>
        <dbReference type="PROSITE" id="PS52012"/>
    </source>
</evidence>
<dbReference type="GO" id="GO:0046872">
    <property type="term" value="F:metal ion binding"/>
    <property type="evidence" value="ECO:0007669"/>
    <property type="project" value="UniProtKB-UniRule"/>
</dbReference>
<evidence type="ECO:0000256" key="11">
    <source>
        <dbReference type="ARBA" id="ARBA00023136"/>
    </source>
</evidence>
<evidence type="ECO:0000256" key="4">
    <source>
        <dbReference type="ARBA" id="ARBA00022475"/>
    </source>
</evidence>
<evidence type="ECO:0000256" key="3">
    <source>
        <dbReference type="ARBA" id="ARBA00010031"/>
    </source>
</evidence>
<keyword evidence="14" id="KW-0449">Lipoprotein</keyword>
<evidence type="ECO:0000256" key="1">
    <source>
        <dbReference type="ARBA" id="ARBA00004609"/>
    </source>
</evidence>
<feature type="chain" id="PRO_5043497103" description="CFEM domain-containing protein" evidence="17">
    <location>
        <begin position="19"/>
        <end position="286"/>
    </location>
</feature>
<dbReference type="SMART" id="SM00747">
    <property type="entry name" value="CFEM"/>
    <property type="match status" value="2"/>
</dbReference>
<name>A0AAV9V461_9PEZI</name>
<feature type="disulfide bond" evidence="15">
    <location>
        <begin position="138"/>
        <end position="145"/>
    </location>
</feature>
<gene>
    <name evidence="19" type="ORF">TWF696_005548</name>
</gene>
<dbReference type="InterPro" id="IPR008427">
    <property type="entry name" value="Extracellular_membr_CFEM_dom"/>
</dbReference>
<feature type="signal peptide" evidence="17">
    <location>
        <begin position="1"/>
        <end position="18"/>
    </location>
</feature>
<keyword evidence="7" id="KW-0336">GPI-anchor</keyword>
<evidence type="ECO:0000256" key="13">
    <source>
        <dbReference type="ARBA" id="ARBA00023180"/>
    </source>
</evidence>
<keyword evidence="11" id="KW-0472">Membrane</keyword>
<evidence type="ECO:0000256" key="2">
    <source>
        <dbReference type="ARBA" id="ARBA00004613"/>
    </source>
</evidence>
<sequence>MKTSVIAVAASLATAVYAQGRGGTADTPEDNAINCAKFCFNQYNVDVNTGCQGDEDYGCICQNTNFLASLDPCLIQACNGSQFPTINAYFKEFCGQQNVELNIDVAPTTEVDLSSIPVIRDIQCAATCLGNIVAATDCDATDASCLCKNVLFVYGVGPCVWNSCELDDFSAIDNGLEQYCRAAGETVTITVTSAQSKIPVSTFTETAAAKTEEPSAGETTGAARTSGGGAGGAARTTGASGPSRTGSGNATVTSGTSSPTPNDAPRMAVAISGFFAAAIAFAAALL</sequence>
<dbReference type="PANTHER" id="PTHR37928">
    <property type="entry name" value="CFEM DOMAIN PROTEIN (AFU_ORTHOLOGUE AFUA_6G14090)"/>
    <property type="match status" value="1"/>
</dbReference>
<reference evidence="19 20" key="1">
    <citation type="submission" date="2019-10" db="EMBL/GenBank/DDBJ databases">
        <authorList>
            <person name="Palmer J.M."/>
        </authorList>
    </citation>
    <scope>NUCLEOTIDE SEQUENCE [LARGE SCALE GENOMIC DNA]</scope>
    <source>
        <strain evidence="19 20">TWF696</strain>
    </source>
</reference>
<dbReference type="GO" id="GO:0098552">
    <property type="term" value="C:side of membrane"/>
    <property type="evidence" value="ECO:0007669"/>
    <property type="project" value="UniProtKB-KW"/>
</dbReference>
<keyword evidence="6 15" id="KW-0349">Heme</keyword>
<evidence type="ECO:0000256" key="9">
    <source>
        <dbReference type="ARBA" id="ARBA00022729"/>
    </source>
</evidence>
<keyword evidence="9 17" id="KW-0732">Signal</keyword>
<feature type="compositionally biased region" description="Polar residues" evidence="16">
    <location>
        <begin position="242"/>
        <end position="261"/>
    </location>
</feature>
<keyword evidence="12 15" id="KW-1015">Disulfide bond</keyword>
<organism evidence="19 20">
    <name type="scientific">Orbilia brochopaga</name>
    <dbReference type="NCBI Taxonomy" id="3140254"/>
    <lineage>
        <taxon>Eukaryota</taxon>
        <taxon>Fungi</taxon>
        <taxon>Dikarya</taxon>
        <taxon>Ascomycota</taxon>
        <taxon>Pezizomycotina</taxon>
        <taxon>Orbiliomycetes</taxon>
        <taxon>Orbiliales</taxon>
        <taxon>Orbiliaceae</taxon>
        <taxon>Orbilia</taxon>
    </lineage>
</organism>
<keyword evidence="13" id="KW-0325">Glycoprotein</keyword>
<dbReference type="GO" id="GO:0005886">
    <property type="term" value="C:plasma membrane"/>
    <property type="evidence" value="ECO:0007669"/>
    <property type="project" value="UniProtKB-SubCell"/>
</dbReference>
<dbReference type="InterPro" id="IPR051735">
    <property type="entry name" value="CFEM_domain"/>
</dbReference>
<dbReference type="GO" id="GO:0005576">
    <property type="term" value="C:extracellular region"/>
    <property type="evidence" value="ECO:0007669"/>
    <property type="project" value="UniProtKB-SubCell"/>
</dbReference>
<dbReference type="AlphaFoldDB" id="A0AAV9V461"/>
<feature type="region of interest" description="Disordered" evidence="16">
    <location>
        <begin position="205"/>
        <end position="263"/>
    </location>
</feature>
<evidence type="ECO:0000256" key="16">
    <source>
        <dbReference type="SAM" id="MobiDB-lite"/>
    </source>
</evidence>
<feature type="disulfide bond" evidence="15">
    <location>
        <begin position="124"/>
        <end position="164"/>
    </location>
</feature>
<comment type="similarity">
    <text evidence="3">Belongs to the RBT5 family.</text>
</comment>
<keyword evidence="5" id="KW-0964">Secreted</keyword>
<evidence type="ECO:0000256" key="17">
    <source>
        <dbReference type="SAM" id="SignalP"/>
    </source>
</evidence>
<proteinExistence type="inferred from homology"/>
<comment type="subcellular location">
    <subcellularLocation>
        <location evidence="1">Cell membrane</location>
        <topology evidence="1">Lipid-anchor</topology>
        <topology evidence="1">GPI-anchor</topology>
    </subcellularLocation>
    <subcellularLocation>
        <location evidence="2">Secreted</location>
    </subcellularLocation>
</comment>
<keyword evidence="10 15" id="KW-0408">Iron</keyword>
<feature type="compositionally biased region" description="Low complexity" evidence="16">
    <location>
        <begin position="216"/>
        <end position="225"/>
    </location>
</feature>
<keyword evidence="4" id="KW-1003">Cell membrane</keyword>
<evidence type="ECO:0000256" key="14">
    <source>
        <dbReference type="ARBA" id="ARBA00023288"/>
    </source>
</evidence>
<protein>
    <recommendedName>
        <fullName evidence="18">CFEM domain-containing protein</fullName>
    </recommendedName>
</protein>